<dbReference type="AlphaFoldDB" id="A0AAV7WS59"/>
<comment type="caution">
    <text evidence="1">The sequence shown here is derived from an EMBL/GenBank/DDBJ whole genome shotgun (WGS) entry which is preliminary data.</text>
</comment>
<reference evidence="1" key="1">
    <citation type="journal article" date="2022" name="bioRxiv">
        <title>Sequencing and chromosome-scale assembly of the giantPleurodeles waltlgenome.</title>
        <authorList>
            <person name="Brown T."/>
            <person name="Elewa A."/>
            <person name="Iarovenko S."/>
            <person name="Subramanian E."/>
            <person name="Araus A.J."/>
            <person name="Petzold A."/>
            <person name="Susuki M."/>
            <person name="Suzuki K.-i.T."/>
            <person name="Hayashi T."/>
            <person name="Toyoda A."/>
            <person name="Oliveira C."/>
            <person name="Osipova E."/>
            <person name="Leigh N.D."/>
            <person name="Simon A."/>
            <person name="Yun M.H."/>
        </authorList>
    </citation>
    <scope>NUCLEOTIDE SEQUENCE</scope>
    <source>
        <strain evidence="1">20211129_DDA</strain>
        <tissue evidence="1">Liver</tissue>
    </source>
</reference>
<evidence type="ECO:0000313" key="2">
    <source>
        <dbReference type="Proteomes" id="UP001066276"/>
    </source>
</evidence>
<dbReference type="EMBL" id="JANPWB010000001">
    <property type="protein sequence ID" value="KAJ1216904.1"/>
    <property type="molecule type" value="Genomic_DNA"/>
</dbReference>
<protein>
    <submittedName>
        <fullName evidence="1">Uncharacterized protein</fullName>
    </submittedName>
</protein>
<name>A0AAV7WS59_PLEWA</name>
<organism evidence="1 2">
    <name type="scientific">Pleurodeles waltl</name>
    <name type="common">Iberian ribbed newt</name>
    <dbReference type="NCBI Taxonomy" id="8319"/>
    <lineage>
        <taxon>Eukaryota</taxon>
        <taxon>Metazoa</taxon>
        <taxon>Chordata</taxon>
        <taxon>Craniata</taxon>
        <taxon>Vertebrata</taxon>
        <taxon>Euteleostomi</taxon>
        <taxon>Amphibia</taxon>
        <taxon>Batrachia</taxon>
        <taxon>Caudata</taxon>
        <taxon>Salamandroidea</taxon>
        <taxon>Salamandridae</taxon>
        <taxon>Pleurodelinae</taxon>
        <taxon>Pleurodeles</taxon>
    </lineage>
</organism>
<sequence length="67" mass="7161">MLILAKEASPDMHIVFLVSVVKQEINAAGSLEDQIQETSATQGLLCVSFVVVKQLFQLGPTYVGAIA</sequence>
<dbReference type="Proteomes" id="UP001066276">
    <property type="component" value="Chromosome 1_1"/>
</dbReference>
<evidence type="ECO:0000313" key="1">
    <source>
        <dbReference type="EMBL" id="KAJ1216904.1"/>
    </source>
</evidence>
<gene>
    <name evidence="1" type="ORF">NDU88_004502</name>
</gene>
<keyword evidence="2" id="KW-1185">Reference proteome</keyword>
<accession>A0AAV7WS59</accession>
<proteinExistence type="predicted"/>